<evidence type="ECO:0000256" key="7">
    <source>
        <dbReference type="ARBA" id="ARBA00032837"/>
    </source>
</evidence>
<comment type="caution">
    <text evidence="9">The sequence shown here is derived from an EMBL/GenBank/DDBJ whole genome shotgun (WGS) entry which is preliminary data.</text>
</comment>
<dbReference type="Pfam" id="PF00490">
    <property type="entry name" value="ALAD"/>
    <property type="match status" value="1"/>
</dbReference>
<reference evidence="9" key="1">
    <citation type="journal article" date="2014" name="Front. Microbiol.">
        <title>High frequency of phylogenetically diverse reductive dehalogenase-homologous genes in deep subseafloor sedimentary metagenomes.</title>
        <authorList>
            <person name="Kawai M."/>
            <person name="Futagami T."/>
            <person name="Toyoda A."/>
            <person name="Takaki Y."/>
            <person name="Nishi S."/>
            <person name="Hori S."/>
            <person name="Arai W."/>
            <person name="Tsubouchi T."/>
            <person name="Morono Y."/>
            <person name="Uchiyama I."/>
            <person name="Ito T."/>
            <person name="Fujiyama A."/>
            <person name="Inagaki F."/>
            <person name="Takami H."/>
        </authorList>
    </citation>
    <scope>NUCLEOTIDE SEQUENCE</scope>
    <source>
        <strain evidence="9">Expedition CK06-06</strain>
    </source>
</reference>
<comment type="similarity">
    <text evidence="2">Belongs to the ALAD family.</text>
</comment>
<dbReference type="InterPro" id="IPR013785">
    <property type="entry name" value="Aldolase_TIM"/>
</dbReference>
<dbReference type="PANTHER" id="PTHR11458">
    <property type="entry name" value="DELTA-AMINOLEVULINIC ACID DEHYDRATASE"/>
    <property type="match status" value="1"/>
</dbReference>
<keyword evidence="6" id="KW-0627">Porphyrin biosynthesis</keyword>
<gene>
    <name evidence="9" type="ORF">S01H1_63378</name>
</gene>
<dbReference type="GO" id="GO:0008270">
    <property type="term" value="F:zinc ion binding"/>
    <property type="evidence" value="ECO:0007669"/>
    <property type="project" value="TreeGrafter"/>
</dbReference>
<evidence type="ECO:0000256" key="2">
    <source>
        <dbReference type="ARBA" id="ARBA00008055"/>
    </source>
</evidence>
<accession>X0WVU9</accession>
<dbReference type="PANTHER" id="PTHR11458:SF0">
    <property type="entry name" value="DELTA-AMINOLEVULINIC ACID DEHYDRATASE"/>
    <property type="match status" value="1"/>
</dbReference>
<dbReference type="Gene3D" id="3.20.20.70">
    <property type="entry name" value="Aldolase class I"/>
    <property type="match status" value="1"/>
</dbReference>
<dbReference type="EMBL" id="BARS01041701">
    <property type="protein sequence ID" value="GAG35094.1"/>
    <property type="molecule type" value="Genomic_DNA"/>
</dbReference>
<dbReference type="GO" id="GO:0005829">
    <property type="term" value="C:cytosol"/>
    <property type="evidence" value="ECO:0007669"/>
    <property type="project" value="TreeGrafter"/>
</dbReference>
<keyword evidence="4" id="KW-0350">Heme biosynthesis</keyword>
<protein>
    <recommendedName>
        <fullName evidence="3">porphobilinogen synthase</fullName>
        <ecNumber evidence="3">4.2.1.24</ecNumber>
    </recommendedName>
    <alternativeName>
        <fullName evidence="7">Porphobilinogen synthase</fullName>
    </alternativeName>
</protein>
<dbReference type="SUPFAM" id="SSF51569">
    <property type="entry name" value="Aldolase"/>
    <property type="match status" value="1"/>
</dbReference>
<comment type="catalytic activity">
    <reaction evidence="8">
        <text>2 5-aminolevulinate = porphobilinogen + 2 H2O + H(+)</text>
        <dbReference type="Rhea" id="RHEA:24064"/>
        <dbReference type="ChEBI" id="CHEBI:15377"/>
        <dbReference type="ChEBI" id="CHEBI:15378"/>
        <dbReference type="ChEBI" id="CHEBI:58126"/>
        <dbReference type="ChEBI" id="CHEBI:356416"/>
        <dbReference type="EC" id="4.2.1.24"/>
    </reaction>
</comment>
<evidence type="ECO:0000256" key="5">
    <source>
        <dbReference type="ARBA" id="ARBA00023239"/>
    </source>
</evidence>
<feature type="non-terminal residue" evidence="9">
    <location>
        <position position="111"/>
    </location>
</feature>
<evidence type="ECO:0000256" key="4">
    <source>
        <dbReference type="ARBA" id="ARBA00023133"/>
    </source>
</evidence>
<evidence type="ECO:0000256" key="1">
    <source>
        <dbReference type="ARBA" id="ARBA00004694"/>
    </source>
</evidence>
<dbReference type="AlphaFoldDB" id="X0WVU9"/>
<dbReference type="GO" id="GO:0004655">
    <property type="term" value="F:porphobilinogen synthase activity"/>
    <property type="evidence" value="ECO:0007669"/>
    <property type="project" value="UniProtKB-EC"/>
</dbReference>
<dbReference type="GO" id="GO:0006782">
    <property type="term" value="P:protoporphyrinogen IX biosynthetic process"/>
    <property type="evidence" value="ECO:0007669"/>
    <property type="project" value="UniProtKB-UniPathway"/>
</dbReference>
<dbReference type="SMART" id="SM01004">
    <property type="entry name" value="ALAD"/>
    <property type="match status" value="1"/>
</dbReference>
<evidence type="ECO:0000256" key="3">
    <source>
        <dbReference type="ARBA" id="ARBA00012053"/>
    </source>
</evidence>
<dbReference type="UniPathway" id="UPA00251">
    <property type="reaction ID" value="UER00318"/>
</dbReference>
<name>X0WVU9_9ZZZZ</name>
<evidence type="ECO:0000256" key="6">
    <source>
        <dbReference type="ARBA" id="ARBA00023244"/>
    </source>
</evidence>
<evidence type="ECO:0000256" key="8">
    <source>
        <dbReference type="ARBA" id="ARBA00047651"/>
    </source>
</evidence>
<dbReference type="InterPro" id="IPR001731">
    <property type="entry name" value="ALAD"/>
</dbReference>
<proteinExistence type="inferred from homology"/>
<sequence length="111" mass="12299">MRETLLTSADLIYPLFVVHGENIRQEISSMPGNHHWSVDRLPAEVEGIARLGIPAIILFGLPAEKDPVGVENFHHEGIVQQAIRAIKDTVPELFVITDVCMCEYTSHGHCG</sequence>
<organism evidence="9">
    <name type="scientific">marine sediment metagenome</name>
    <dbReference type="NCBI Taxonomy" id="412755"/>
    <lineage>
        <taxon>unclassified sequences</taxon>
        <taxon>metagenomes</taxon>
        <taxon>ecological metagenomes</taxon>
    </lineage>
</organism>
<evidence type="ECO:0000313" key="9">
    <source>
        <dbReference type="EMBL" id="GAG35094.1"/>
    </source>
</evidence>
<comment type="pathway">
    <text evidence="1">Porphyrin-containing compound metabolism; protoporphyrin-IX biosynthesis; coproporphyrinogen-III from 5-aminolevulinate: step 1/4.</text>
</comment>
<keyword evidence="5" id="KW-0456">Lyase</keyword>
<dbReference type="EC" id="4.2.1.24" evidence="3"/>